<evidence type="ECO:0000313" key="1">
    <source>
        <dbReference type="EMBL" id="KKM72556.1"/>
    </source>
</evidence>
<organism evidence="1">
    <name type="scientific">marine sediment metagenome</name>
    <dbReference type="NCBI Taxonomy" id="412755"/>
    <lineage>
        <taxon>unclassified sequences</taxon>
        <taxon>metagenomes</taxon>
        <taxon>ecological metagenomes</taxon>
    </lineage>
</organism>
<dbReference type="AlphaFoldDB" id="A0A0F9KD25"/>
<reference evidence="1" key="1">
    <citation type="journal article" date="2015" name="Nature">
        <title>Complex archaea that bridge the gap between prokaryotes and eukaryotes.</title>
        <authorList>
            <person name="Spang A."/>
            <person name="Saw J.H."/>
            <person name="Jorgensen S.L."/>
            <person name="Zaremba-Niedzwiedzka K."/>
            <person name="Martijn J."/>
            <person name="Lind A.E."/>
            <person name="van Eijk R."/>
            <person name="Schleper C."/>
            <person name="Guy L."/>
            <person name="Ettema T.J."/>
        </authorList>
    </citation>
    <scope>NUCLEOTIDE SEQUENCE</scope>
</reference>
<gene>
    <name evidence="1" type="ORF">LCGC14_1419320</name>
</gene>
<comment type="caution">
    <text evidence="1">The sequence shown here is derived from an EMBL/GenBank/DDBJ whole genome shotgun (WGS) entry which is preliminary data.</text>
</comment>
<name>A0A0F9KD25_9ZZZZ</name>
<proteinExistence type="predicted"/>
<accession>A0A0F9KD25</accession>
<sequence length="101" mass="11515">MSTTVYTMGNKSSYDEALDKPDPVKKIGRTAEYNGGCCWPTYDEAKAWVDKNRKEIPYVPQVYVIVLPNSWKEDTSDDTYESQGFHSLLTDSIIEHCKKGE</sequence>
<dbReference type="EMBL" id="LAZR01009448">
    <property type="protein sequence ID" value="KKM72556.1"/>
    <property type="molecule type" value="Genomic_DNA"/>
</dbReference>
<protein>
    <submittedName>
        <fullName evidence="1">Uncharacterized protein</fullName>
    </submittedName>
</protein>